<organism evidence="3">
    <name type="scientific">Magnetococcus massalia (strain MO-1)</name>
    <dbReference type="NCBI Taxonomy" id="451514"/>
    <lineage>
        <taxon>Bacteria</taxon>
        <taxon>Pseudomonadati</taxon>
        <taxon>Pseudomonadota</taxon>
        <taxon>Magnetococcia</taxon>
        <taxon>Magnetococcales</taxon>
        <taxon>Magnetococcaceae</taxon>
        <taxon>Magnetococcus</taxon>
    </lineage>
</organism>
<dbReference type="EMBL" id="LO017727">
    <property type="protein sequence ID" value="CRH07939.1"/>
    <property type="molecule type" value="Genomic_DNA"/>
</dbReference>
<gene>
    <name evidence="3" type="ORF">MAGMO_3810</name>
</gene>
<protein>
    <recommendedName>
        <fullName evidence="2">Tll0287-like domain-containing protein</fullName>
    </recommendedName>
</protein>
<dbReference type="Pfam" id="PF11845">
    <property type="entry name" value="Tll0287-like"/>
    <property type="match status" value="1"/>
</dbReference>
<reference evidence="3" key="1">
    <citation type="submission" date="2015-04" db="EMBL/GenBank/DDBJ databases">
        <authorList>
            <person name="Syromyatnikov M.Y."/>
            <person name="Popov V.N."/>
        </authorList>
    </citation>
    <scope>NUCLEOTIDE SEQUENCE</scope>
    <source>
        <strain evidence="3">MO-1</strain>
    </source>
</reference>
<evidence type="ECO:0000313" key="3">
    <source>
        <dbReference type="EMBL" id="CRH07939.1"/>
    </source>
</evidence>
<name>A0A1S7LP34_MAGMO</name>
<evidence type="ECO:0000256" key="1">
    <source>
        <dbReference type="SAM" id="SignalP"/>
    </source>
</evidence>
<proteinExistence type="predicted"/>
<dbReference type="AlphaFoldDB" id="A0A1S7LP34"/>
<evidence type="ECO:0000259" key="2">
    <source>
        <dbReference type="Pfam" id="PF11845"/>
    </source>
</evidence>
<sequence length="191" mass="20679">MNKRVLAAVAMGMLMVSTPVMAQDEAALVAESRTAVKSLFGKLKSTLMAGMKAGGPPVAMHVCNTAAKGIGKIASKQYGGTVARTSLKPRNANNAPDGWETKVLQAFEARLAKGEDAKKMEHHEVVEMDGKRVFRYMKAIPTAAKPCLMCHGEKLSPKLVALLDEKYPEDRARGYKAGMIRGAFTLQKEMK</sequence>
<dbReference type="InterPro" id="IPR021796">
    <property type="entry name" value="Tll0287-like_dom"/>
</dbReference>
<feature type="domain" description="Tll0287-like" evidence="2">
    <location>
        <begin position="22"/>
        <end position="186"/>
    </location>
</feature>
<keyword evidence="1" id="KW-0732">Signal</keyword>
<feature type="signal peptide" evidence="1">
    <location>
        <begin position="1"/>
        <end position="22"/>
    </location>
</feature>
<feature type="chain" id="PRO_5010578790" description="Tll0287-like domain-containing protein" evidence="1">
    <location>
        <begin position="23"/>
        <end position="191"/>
    </location>
</feature>
<accession>A0A1S7LP34</accession>